<evidence type="ECO:0000313" key="1">
    <source>
        <dbReference type="EMBL" id="PMP31543.1"/>
    </source>
</evidence>
<protein>
    <submittedName>
        <fullName evidence="1">Uncharacterized protein</fullName>
    </submittedName>
</protein>
<sequence>MMITNTTSTNTETNSAVRLVAALKVLGVTDDTPLHLRQLLISSILSVAKFNDDADLIDICEFSLARLQTELEDDVSESAGSPIH</sequence>
<organism evidence="1">
    <name type="scientific">Vibrio cyclitrophicus</name>
    <dbReference type="NCBI Taxonomy" id="47951"/>
    <lineage>
        <taxon>Bacteria</taxon>
        <taxon>Pseudomonadati</taxon>
        <taxon>Pseudomonadota</taxon>
        <taxon>Gammaproteobacteria</taxon>
        <taxon>Vibrionales</taxon>
        <taxon>Vibrionaceae</taxon>
        <taxon>Vibrio</taxon>
    </lineage>
</organism>
<reference evidence="1" key="2">
    <citation type="journal article" date="2018" name="Nature">
        <title>A major lineage of non-tailed dsDNA viruses as unrecognized killers of marine bacteria.</title>
        <authorList>
            <person name="Kauffman K.M."/>
            <person name="Hussain F.A."/>
            <person name="Yang J."/>
            <person name="Arevalo P."/>
            <person name="Brown J.M."/>
            <person name="Chang W.K."/>
            <person name="VanInsberghe D."/>
            <person name="Elsherbini J."/>
            <person name="Sharma R.S."/>
            <person name="Cutler M.B."/>
            <person name="Kelly L."/>
            <person name="Polz M.F."/>
        </authorList>
    </citation>
    <scope>NUCLEOTIDE SEQUENCE</scope>
    <source>
        <strain evidence="1">10N.222.46.E12</strain>
    </source>
</reference>
<dbReference type="EMBL" id="MDBS01000017">
    <property type="protein sequence ID" value="PMP31543.1"/>
    <property type="molecule type" value="Genomic_DNA"/>
</dbReference>
<accession>A0A7Z1MLA6</accession>
<reference evidence="1" key="1">
    <citation type="submission" date="2016-07" db="EMBL/GenBank/DDBJ databases">
        <authorList>
            <person name="Kauffman K."/>
            <person name="Arevalo P."/>
            <person name="Polz M.F."/>
        </authorList>
    </citation>
    <scope>NUCLEOTIDE SEQUENCE</scope>
    <source>
        <strain evidence="1">10N.222.46.E12</strain>
    </source>
</reference>
<dbReference type="AlphaFoldDB" id="A0A7Z1MLA6"/>
<dbReference type="RefSeq" id="WP_154724246.1">
    <property type="nucleotide sequence ID" value="NZ_CP170591.1"/>
</dbReference>
<comment type="caution">
    <text evidence="1">The sequence shown here is derived from an EMBL/GenBank/DDBJ whole genome shotgun (WGS) entry which is preliminary data.</text>
</comment>
<proteinExistence type="predicted"/>
<name>A0A7Z1MLA6_9VIBR</name>
<gene>
    <name evidence="1" type="ORF">BCS90_11150</name>
</gene>